<dbReference type="InterPro" id="IPR047867">
    <property type="entry name" value="Ribosomal_uL22_bac/org-type"/>
</dbReference>
<dbReference type="GO" id="GO:0003735">
    <property type="term" value="F:structural constituent of ribosome"/>
    <property type="evidence" value="ECO:0007669"/>
    <property type="project" value="InterPro"/>
</dbReference>
<dbReference type="GO" id="GO:0005762">
    <property type="term" value="C:mitochondrial large ribosomal subunit"/>
    <property type="evidence" value="ECO:0007669"/>
    <property type="project" value="TreeGrafter"/>
</dbReference>
<dbReference type="Pfam" id="PF00237">
    <property type="entry name" value="Ribosomal_L22"/>
    <property type="match status" value="1"/>
</dbReference>
<evidence type="ECO:0000256" key="2">
    <source>
        <dbReference type="ARBA" id="ARBA00022980"/>
    </source>
</evidence>
<dbReference type="RefSeq" id="XP_008469277.1">
    <property type="nucleotide sequence ID" value="XM_008471055.3"/>
</dbReference>
<dbReference type="PANTHER" id="PTHR13501:SF8">
    <property type="entry name" value="LARGE RIBOSOMAL SUBUNIT PROTEIN UL22M"/>
    <property type="match status" value="1"/>
</dbReference>
<evidence type="ECO:0000256" key="6">
    <source>
        <dbReference type="RuleBase" id="RU004005"/>
    </source>
</evidence>
<dbReference type="KEGG" id="dci:103506660"/>
<dbReference type="PaxDb" id="121845-A0A1S3CWJ8"/>
<dbReference type="GO" id="GO:0006412">
    <property type="term" value="P:translation"/>
    <property type="evidence" value="ECO:0007669"/>
    <property type="project" value="InterPro"/>
</dbReference>
<keyword evidence="7" id="KW-1185">Reference proteome</keyword>
<protein>
    <recommendedName>
        <fullName evidence="4">Large ribosomal subunit protein uL22m</fullName>
    </recommendedName>
    <alternativeName>
        <fullName evidence="5">39S ribosomal protein L22, mitochondrial</fullName>
    </alternativeName>
</protein>
<keyword evidence="2 6" id="KW-0689">Ribosomal protein</keyword>
<dbReference type="STRING" id="121845.A0A1S3CWJ8"/>
<dbReference type="PANTHER" id="PTHR13501">
    <property type="entry name" value="CHLOROPLAST 50S RIBOSOMAL PROTEIN L22-RELATED"/>
    <property type="match status" value="1"/>
</dbReference>
<evidence type="ECO:0000256" key="4">
    <source>
        <dbReference type="ARBA" id="ARBA00035286"/>
    </source>
</evidence>
<dbReference type="CTD" id="29093"/>
<keyword evidence="3 6" id="KW-0687">Ribonucleoprotein</keyword>
<dbReference type="AlphaFoldDB" id="A0A1S3CWJ8"/>
<dbReference type="GeneID" id="103506660"/>
<dbReference type="SUPFAM" id="SSF54843">
    <property type="entry name" value="Ribosomal protein L22"/>
    <property type="match status" value="1"/>
</dbReference>
<accession>A0A1S3CWJ8</accession>
<sequence>MFQLRILSNCVLHQLNSNGKLFLPLITTASDLHTSQSCLKKSLAEIEVPRFTRHNNVVFPPQQEGEERRPAFVCHFKEKIKYSPDKMWYIACLIRGMSVDQALIQLGYVAKKGAPFIRDTILEAQEMAVKDHNVEFKSNLWVAESFVLKDIVIKGMRRHARVRMGRVEYKYCTYFVRLEEGKPPKNYYWTGPQTGPEKLEEYLQSLRYRKISSSL</sequence>
<name>A0A1S3CWJ8_DIACI</name>
<proteinExistence type="inferred from homology"/>
<dbReference type="Gene3D" id="3.90.470.10">
    <property type="entry name" value="Ribosomal protein L22/L17"/>
    <property type="match status" value="1"/>
</dbReference>
<comment type="similarity">
    <text evidence="1 6">Belongs to the universal ribosomal protein uL22 family.</text>
</comment>
<evidence type="ECO:0000256" key="1">
    <source>
        <dbReference type="ARBA" id="ARBA00009451"/>
    </source>
</evidence>
<dbReference type="InterPro" id="IPR036394">
    <property type="entry name" value="Ribosomal_uL22_sf"/>
</dbReference>
<dbReference type="Proteomes" id="UP000079169">
    <property type="component" value="Unplaced"/>
</dbReference>
<reference evidence="8" key="1">
    <citation type="submission" date="2025-08" db="UniProtKB">
        <authorList>
            <consortium name="RefSeq"/>
        </authorList>
    </citation>
    <scope>IDENTIFICATION</scope>
</reference>
<dbReference type="InterPro" id="IPR001063">
    <property type="entry name" value="Ribosomal_uL22"/>
</dbReference>
<evidence type="ECO:0000313" key="7">
    <source>
        <dbReference type="Proteomes" id="UP000079169"/>
    </source>
</evidence>
<evidence type="ECO:0000313" key="8">
    <source>
        <dbReference type="RefSeq" id="XP_008469277.1"/>
    </source>
</evidence>
<organism evidence="7 8">
    <name type="scientific">Diaphorina citri</name>
    <name type="common">Asian citrus psyllid</name>
    <dbReference type="NCBI Taxonomy" id="121845"/>
    <lineage>
        <taxon>Eukaryota</taxon>
        <taxon>Metazoa</taxon>
        <taxon>Ecdysozoa</taxon>
        <taxon>Arthropoda</taxon>
        <taxon>Hexapoda</taxon>
        <taxon>Insecta</taxon>
        <taxon>Pterygota</taxon>
        <taxon>Neoptera</taxon>
        <taxon>Paraneoptera</taxon>
        <taxon>Hemiptera</taxon>
        <taxon>Sternorrhyncha</taxon>
        <taxon>Psylloidea</taxon>
        <taxon>Psyllidae</taxon>
        <taxon>Diaphorininae</taxon>
        <taxon>Diaphorina</taxon>
    </lineage>
</organism>
<evidence type="ECO:0000256" key="5">
    <source>
        <dbReference type="ARBA" id="ARBA00035506"/>
    </source>
</evidence>
<dbReference type="OMA" id="HKVIRQM"/>
<gene>
    <name evidence="8" type="primary">LOC103506660</name>
</gene>
<evidence type="ECO:0000256" key="3">
    <source>
        <dbReference type="ARBA" id="ARBA00023274"/>
    </source>
</evidence>